<feature type="signal peptide" evidence="1">
    <location>
        <begin position="1"/>
        <end position="25"/>
    </location>
</feature>
<feature type="chain" id="PRO_5043643628" evidence="1">
    <location>
        <begin position="26"/>
        <end position="125"/>
    </location>
</feature>
<protein>
    <submittedName>
        <fullName evidence="2">Cannabidiolic acid synthase</fullName>
    </submittedName>
</protein>
<keyword evidence="1" id="KW-0732">Signal</keyword>
<dbReference type="InterPro" id="IPR016167">
    <property type="entry name" value="FAD-bd_PCMH_sub1"/>
</dbReference>
<organism evidence="2">
    <name type="scientific">Sesamum radiatum</name>
    <name type="common">Black benniseed</name>
    <dbReference type="NCBI Taxonomy" id="300843"/>
    <lineage>
        <taxon>Eukaryota</taxon>
        <taxon>Viridiplantae</taxon>
        <taxon>Streptophyta</taxon>
        <taxon>Embryophyta</taxon>
        <taxon>Tracheophyta</taxon>
        <taxon>Spermatophyta</taxon>
        <taxon>Magnoliopsida</taxon>
        <taxon>eudicotyledons</taxon>
        <taxon>Gunneridae</taxon>
        <taxon>Pentapetalae</taxon>
        <taxon>asterids</taxon>
        <taxon>lamiids</taxon>
        <taxon>Lamiales</taxon>
        <taxon>Pedaliaceae</taxon>
        <taxon>Sesamum</taxon>
    </lineage>
</organism>
<proteinExistence type="predicted"/>
<dbReference type="AlphaFoldDB" id="A0AAW2T0P9"/>
<dbReference type="Gene3D" id="3.30.43.10">
    <property type="entry name" value="Uridine Diphospho-n-acetylenolpyruvylglucosamine Reductase, domain 2"/>
    <property type="match status" value="1"/>
</dbReference>
<comment type="caution">
    <text evidence="2">The sequence shown here is derived from an EMBL/GenBank/DDBJ whole genome shotgun (WGS) entry which is preliminary data.</text>
</comment>
<evidence type="ECO:0000313" key="2">
    <source>
        <dbReference type="EMBL" id="KAL0398214.1"/>
    </source>
</evidence>
<reference evidence="2" key="2">
    <citation type="journal article" date="2024" name="Plant">
        <title>Genomic evolution and insights into agronomic trait innovations of Sesamum species.</title>
        <authorList>
            <person name="Miao H."/>
            <person name="Wang L."/>
            <person name="Qu L."/>
            <person name="Liu H."/>
            <person name="Sun Y."/>
            <person name="Le M."/>
            <person name="Wang Q."/>
            <person name="Wei S."/>
            <person name="Zheng Y."/>
            <person name="Lin W."/>
            <person name="Duan Y."/>
            <person name="Cao H."/>
            <person name="Xiong S."/>
            <person name="Wang X."/>
            <person name="Wei L."/>
            <person name="Li C."/>
            <person name="Ma Q."/>
            <person name="Ju M."/>
            <person name="Zhao R."/>
            <person name="Li G."/>
            <person name="Mu C."/>
            <person name="Tian Q."/>
            <person name="Mei H."/>
            <person name="Zhang T."/>
            <person name="Gao T."/>
            <person name="Zhang H."/>
        </authorList>
    </citation>
    <scope>NUCLEOTIDE SEQUENCE</scope>
    <source>
        <strain evidence="2">G02</strain>
    </source>
</reference>
<sequence>MKTPTISTLIFFLSLVFSWSCAASADGNVDGFLECLKQEFHNYSSISSLVYTPINSSFQSVLDFSVRNLRFMSDSTPKPQVIITPEYEDQIPLSSSVPNKINWKLELEVAAMTLRDGLMYLKFHL</sequence>
<accession>A0AAW2T0P9</accession>
<dbReference type="EMBL" id="JACGWJ010000009">
    <property type="protein sequence ID" value="KAL0398214.1"/>
    <property type="molecule type" value="Genomic_DNA"/>
</dbReference>
<gene>
    <name evidence="2" type="ORF">Sradi_2164700</name>
</gene>
<evidence type="ECO:0000256" key="1">
    <source>
        <dbReference type="SAM" id="SignalP"/>
    </source>
</evidence>
<reference evidence="2" key="1">
    <citation type="submission" date="2020-06" db="EMBL/GenBank/DDBJ databases">
        <authorList>
            <person name="Li T."/>
            <person name="Hu X."/>
            <person name="Zhang T."/>
            <person name="Song X."/>
            <person name="Zhang H."/>
            <person name="Dai N."/>
            <person name="Sheng W."/>
            <person name="Hou X."/>
            <person name="Wei L."/>
        </authorList>
    </citation>
    <scope>NUCLEOTIDE SEQUENCE</scope>
    <source>
        <strain evidence="2">G02</strain>
        <tissue evidence="2">Leaf</tissue>
    </source>
</reference>
<name>A0AAW2T0P9_SESRA</name>